<evidence type="ECO:0000256" key="1">
    <source>
        <dbReference type="SAM" id="MobiDB-lite"/>
    </source>
</evidence>
<evidence type="ECO:0000256" key="2">
    <source>
        <dbReference type="SAM" id="Phobius"/>
    </source>
</evidence>
<keyword evidence="4" id="KW-1185">Reference proteome</keyword>
<dbReference type="EMBL" id="RBVV01000133">
    <property type="protein sequence ID" value="RNJ53612.1"/>
    <property type="molecule type" value="Genomic_DNA"/>
</dbReference>
<proteinExistence type="predicted"/>
<dbReference type="GeneID" id="39605312"/>
<evidence type="ECO:0000313" key="4">
    <source>
        <dbReference type="Proteomes" id="UP000267145"/>
    </source>
</evidence>
<name>A0A3M9Y0Q6_9PEZI</name>
<feature type="region of interest" description="Disordered" evidence="1">
    <location>
        <begin position="270"/>
        <end position="297"/>
    </location>
</feature>
<dbReference type="Proteomes" id="UP000267145">
    <property type="component" value="Unassembled WGS sequence"/>
</dbReference>
<evidence type="ECO:0000313" key="3">
    <source>
        <dbReference type="EMBL" id="RNJ53612.1"/>
    </source>
</evidence>
<keyword evidence="2" id="KW-1133">Transmembrane helix</keyword>
<sequence length="330" mass="34269">MPSVGSLSQQSFINVGPLTTTWTPPASCTEGPTDKYLARVAAPTFPLYGSPCSEERVGDFFNCIPNGEEIQSLWVAQSRSPAAYPTPWAYHSPASICPSGWTTVGAATKSANGDTDASGHFTQAETEFAATATGDHGPSQHTNPVANILVEALAPGESAVLCCPSGFEGTGFGNCFRNFPLSEFPTPTVCLHMVDDFPRPDVITATFTYNGKEVTGMALSQTDTAEFTPSRYIETVALSDVTADPATASVVVAFEGPFTGFEHVPMVTLVSDGDGEGEAGNEGEAGDEEPTETGQSAARSGRFTLGAGAGVLVATWGAAVLMGAGLMMAW</sequence>
<keyword evidence="2" id="KW-0812">Transmembrane</keyword>
<dbReference type="AlphaFoldDB" id="A0A3M9Y0Q6"/>
<feature type="compositionally biased region" description="Acidic residues" evidence="1">
    <location>
        <begin position="273"/>
        <end position="291"/>
    </location>
</feature>
<reference evidence="3 4" key="1">
    <citation type="submission" date="2018-10" db="EMBL/GenBank/DDBJ databases">
        <title>Genome sequence of Verticillium nonalfalfae VnAa140.</title>
        <authorList>
            <person name="Stajich J.E."/>
            <person name="Kasson M.T."/>
        </authorList>
    </citation>
    <scope>NUCLEOTIDE SEQUENCE [LARGE SCALE GENOMIC DNA]</scope>
    <source>
        <strain evidence="3 4">VnAa140</strain>
    </source>
</reference>
<keyword evidence="2" id="KW-0472">Membrane</keyword>
<comment type="caution">
    <text evidence="3">The sequence shown here is derived from an EMBL/GenBank/DDBJ whole genome shotgun (WGS) entry which is preliminary data.</text>
</comment>
<organism evidence="3 4">
    <name type="scientific">Verticillium nonalfalfae</name>
    <dbReference type="NCBI Taxonomy" id="1051616"/>
    <lineage>
        <taxon>Eukaryota</taxon>
        <taxon>Fungi</taxon>
        <taxon>Dikarya</taxon>
        <taxon>Ascomycota</taxon>
        <taxon>Pezizomycotina</taxon>
        <taxon>Sordariomycetes</taxon>
        <taxon>Hypocreomycetidae</taxon>
        <taxon>Glomerellales</taxon>
        <taxon>Plectosphaerellaceae</taxon>
        <taxon>Verticillium</taxon>
    </lineage>
</organism>
<protein>
    <submittedName>
        <fullName evidence="3">Uncharacterized protein</fullName>
    </submittedName>
</protein>
<dbReference type="RefSeq" id="XP_028491770.1">
    <property type="nucleotide sequence ID" value="XM_028635847.1"/>
</dbReference>
<accession>A0A3M9Y0Q6</accession>
<gene>
    <name evidence="3" type="ORF">D7B24_001623</name>
</gene>
<feature type="transmembrane region" description="Helical" evidence="2">
    <location>
        <begin position="305"/>
        <end position="329"/>
    </location>
</feature>